<reference evidence="3" key="1">
    <citation type="submission" date="2022-11" db="UniProtKB">
        <authorList>
            <consortium name="WormBaseParasite"/>
        </authorList>
    </citation>
    <scope>IDENTIFICATION</scope>
</reference>
<evidence type="ECO:0000313" key="3">
    <source>
        <dbReference type="WBParaSite" id="nRc.2.0.1.t37306-RA"/>
    </source>
</evidence>
<protein>
    <submittedName>
        <fullName evidence="3">Uncharacterized protein</fullName>
    </submittedName>
</protein>
<accession>A0A915KH47</accession>
<feature type="region of interest" description="Disordered" evidence="1">
    <location>
        <begin position="1"/>
        <end position="24"/>
    </location>
</feature>
<dbReference type="AlphaFoldDB" id="A0A915KH47"/>
<evidence type="ECO:0000313" key="2">
    <source>
        <dbReference type="Proteomes" id="UP000887565"/>
    </source>
</evidence>
<dbReference type="WBParaSite" id="nRc.2.0.1.t37306-RA">
    <property type="protein sequence ID" value="nRc.2.0.1.t37306-RA"/>
    <property type="gene ID" value="nRc.2.0.1.g37306"/>
</dbReference>
<proteinExistence type="predicted"/>
<dbReference type="Proteomes" id="UP000887565">
    <property type="component" value="Unplaced"/>
</dbReference>
<sequence>MPDDRKYPGTCGPSSSNRLRNRTRKNFEKKKKKIVCNKNIKIEGVFDDGEFNECDHCTPKIIPGFQNLRDSLYPHVPVTHFSTFHLTPNAQKLS</sequence>
<organism evidence="2 3">
    <name type="scientific">Romanomermis culicivorax</name>
    <name type="common">Nematode worm</name>
    <dbReference type="NCBI Taxonomy" id="13658"/>
    <lineage>
        <taxon>Eukaryota</taxon>
        <taxon>Metazoa</taxon>
        <taxon>Ecdysozoa</taxon>
        <taxon>Nematoda</taxon>
        <taxon>Enoplea</taxon>
        <taxon>Dorylaimia</taxon>
        <taxon>Mermithida</taxon>
        <taxon>Mermithoidea</taxon>
        <taxon>Mermithidae</taxon>
        <taxon>Romanomermis</taxon>
    </lineage>
</organism>
<keyword evidence="2" id="KW-1185">Reference proteome</keyword>
<name>A0A915KH47_ROMCU</name>
<evidence type="ECO:0000256" key="1">
    <source>
        <dbReference type="SAM" id="MobiDB-lite"/>
    </source>
</evidence>